<comment type="caution">
    <text evidence="1">The sequence shown here is derived from an EMBL/GenBank/DDBJ whole genome shotgun (WGS) entry which is preliminary data.</text>
</comment>
<evidence type="ECO:0000313" key="1">
    <source>
        <dbReference type="EMBL" id="MBS4894067.1"/>
    </source>
</evidence>
<proteinExistence type="predicted"/>
<gene>
    <name evidence="1" type="ORF">KHZ90_09890</name>
</gene>
<sequence>MNNIDIYTDFNFGGKSLSDFQGYIHTTRNLFATSVIPERDIYSETLTGIGEVYTGATIKSRKWNLDIFFDELTNIRGIAEWLSSPIEKEFFFIGDSVKINCICENASELEMYTDDKMRGEFTLTFVAFDPYYYNLNDKVLEFTTFSQEIVFNNDGNRESFPILEFELNGLQNVKFKLNGENTFEIREAKDKLVLNSIYHTCRDIDSNRRKDIIGYSPAKFFYNLKLKCGENKFQLVNGSVRKLTIHPNSRYI</sequence>
<organism evidence="1 2">
    <name type="scientific">Veillonella parvula</name>
    <name type="common">Staphylococcus parvulus</name>
    <dbReference type="NCBI Taxonomy" id="29466"/>
    <lineage>
        <taxon>Bacteria</taxon>
        <taxon>Bacillati</taxon>
        <taxon>Bacillota</taxon>
        <taxon>Negativicutes</taxon>
        <taxon>Veillonellales</taxon>
        <taxon>Veillonellaceae</taxon>
        <taxon>Veillonella</taxon>
    </lineage>
</organism>
<dbReference type="Gene3D" id="2.40.30.200">
    <property type="match status" value="1"/>
</dbReference>
<reference evidence="1" key="1">
    <citation type="submission" date="2021-02" db="EMBL/GenBank/DDBJ databases">
        <title>Infant gut strain persistence is associated with maternal origin, phylogeny, and functional potential including surface adhesion and iron acquisition.</title>
        <authorList>
            <person name="Lou Y.C."/>
        </authorList>
    </citation>
    <scope>NUCLEOTIDE SEQUENCE</scope>
    <source>
        <strain evidence="1">L3_108_031G1_dasL3_108_031G1_concoct_20</strain>
    </source>
</reference>
<protein>
    <submittedName>
        <fullName evidence="1">Phage tail family protein</fullName>
    </submittedName>
</protein>
<accession>A0A942WT97</accession>
<dbReference type="Proteomes" id="UP000778864">
    <property type="component" value="Unassembled WGS sequence"/>
</dbReference>
<dbReference type="EMBL" id="JAGZMU010000008">
    <property type="protein sequence ID" value="MBS4894067.1"/>
    <property type="molecule type" value="Genomic_DNA"/>
</dbReference>
<name>A0A942WT97_VEIPA</name>
<dbReference type="AlphaFoldDB" id="A0A942WT97"/>
<dbReference type="RefSeq" id="WP_278468552.1">
    <property type="nucleotide sequence ID" value="NZ_JAGZMU010000008.1"/>
</dbReference>
<evidence type="ECO:0000313" key="2">
    <source>
        <dbReference type="Proteomes" id="UP000778864"/>
    </source>
</evidence>